<dbReference type="SMART" id="SM00091">
    <property type="entry name" value="PAS"/>
    <property type="match status" value="1"/>
</dbReference>
<accession>A0A8S9T9L7</accession>
<dbReference type="AlphaFoldDB" id="A0A8S9T9L7"/>
<dbReference type="Pfam" id="PF08448">
    <property type="entry name" value="PAS_4"/>
    <property type="match status" value="1"/>
</dbReference>
<evidence type="ECO:0000313" key="2">
    <source>
        <dbReference type="EMBL" id="KAF3888322.1"/>
    </source>
</evidence>
<sequence>MKTLHEIKQETSVPIVITDSQGFITYVNDRFTSVFGWNLAEIYGQTITIIIPDGFHAPHHMGFSRFLSTEQSTILNHPLNLVGITKDGQEIETEHLIVAEKEQGEWVFMAMLRPLNRH</sequence>
<dbReference type="SUPFAM" id="SSF55785">
    <property type="entry name" value="PYP-like sensor domain (PAS domain)"/>
    <property type="match status" value="1"/>
</dbReference>
<dbReference type="NCBIfam" id="TIGR00229">
    <property type="entry name" value="sensory_box"/>
    <property type="match status" value="1"/>
</dbReference>
<name>A0A8S9T9L7_9CYAN</name>
<proteinExistence type="predicted"/>
<dbReference type="PROSITE" id="PS50112">
    <property type="entry name" value="PAS"/>
    <property type="match status" value="1"/>
</dbReference>
<dbReference type="CDD" id="cd00130">
    <property type="entry name" value="PAS"/>
    <property type="match status" value="1"/>
</dbReference>
<dbReference type="EMBL" id="JHEG04000001">
    <property type="protein sequence ID" value="KAF3888322.1"/>
    <property type="molecule type" value="Genomic_DNA"/>
</dbReference>
<dbReference type="InterPro" id="IPR000014">
    <property type="entry name" value="PAS"/>
</dbReference>
<organism evidence="2 3">
    <name type="scientific">Tolypothrix bouteillei VB521301</name>
    <dbReference type="NCBI Taxonomy" id="1479485"/>
    <lineage>
        <taxon>Bacteria</taxon>
        <taxon>Bacillati</taxon>
        <taxon>Cyanobacteriota</taxon>
        <taxon>Cyanophyceae</taxon>
        <taxon>Nostocales</taxon>
        <taxon>Tolypothrichaceae</taxon>
        <taxon>Tolypothrix</taxon>
    </lineage>
</organism>
<keyword evidence="3" id="KW-1185">Reference proteome</keyword>
<dbReference type="RefSeq" id="WP_038089836.1">
    <property type="nucleotide sequence ID" value="NZ_JHEG04000001.1"/>
</dbReference>
<feature type="domain" description="PAS" evidence="1">
    <location>
        <begin position="1"/>
        <end position="53"/>
    </location>
</feature>
<reference evidence="2" key="2">
    <citation type="submission" date="2019-11" db="EMBL/GenBank/DDBJ databases">
        <title>Improved Assembly of Tolypothrix boutellei genome.</title>
        <authorList>
            <person name="Sarangi A.N."/>
            <person name="Mukherjee M."/>
            <person name="Ghosh S."/>
            <person name="Singh D."/>
            <person name="Das A."/>
            <person name="Kant S."/>
            <person name="Prusty A."/>
            <person name="Tripathy S."/>
        </authorList>
    </citation>
    <scope>NUCLEOTIDE SEQUENCE</scope>
    <source>
        <strain evidence="2">VB521301</strain>
    </source>
</reference>
<dbReference type="Proteomes" id="UP000029738">
    <property type="component" value="Unassembled WGS sequence"/>
</dbReference>
<comment type="caution">
    <text evidence="2">The sequence shown here is derived from an EMBL/GenBank/DDBJ whole genome shotgun (WGS) entry which is preliminary data.</text>
</comment>
<reference evidence="2" key="1">
    <citation type="journal article" date="2015" name="Genome Announc.">
        <title>Draft Genome Sequence of Tolypothrix boutellei Strain VB521301.</title>
        <authorList>
            <person name="Chandrababunaidu M.M."/>
            <person name="Singh D."/>
            <person name="Sen D."/>
            <person name="Bhan S."/>
            <person name="Das S."/>
            <person name="Gupta A."/>
            <person name="Adhikary S.P."/>
            <person name="Tripathy S."/>
        </authorList>
    </citation>
    <scope>NUCLEOTIDE SEQUENCE</scope>
    <source>
        <strain evidence="2">VB521301</strain>
    </source>
</reference>
<dbReference type="InterPro" id="IPR013656">
    <property type="entry name" value="PAS_4"/>
</dbReference>
<gene>
    <name evidence="2" type="ORF">DA73_0400024645</name>
</gene>
<protein>
    <submittedName>
        <fullName evidence="2">PAS domain S-box protein</fullName>
    </submittedName>
</protein>
<evidence type="ECO:0000313" key="3">
    <source>
        <dbReference type="Proteomes" id="UP000029738"/>
    </source>
</evidence>
<dbReference type="InterPro" id="IPR035965">
    <property type="entry name" value="PAS-like_dom_sf"/>
</dbReference>
<dbReference type="Gene3D" id="3.30.450.20">
    <property type="entry name" value="PAS domain"/>
    <property type="match status" value="1"/>
</dbReference>
<evidence type="ECO:0000259" key="1">
    <source>
        <dbReference type="PROSITE" id="PS50112"/>
    </source>
</evidence>